<comment type="caution">
    <text evidence="1">The sequence shown here is derived from an EMBL/GenBank/DDBJ whole genome shotgun (WGS) entry which is preliminary data.</text>
</comment>
<organism evidence="1 2">
    <name type="scientific">Clavelina lepadiformis</name>
    <name type="common">Light-bulb sea squirt</name>
    <name type="synonym">Ascidia lepadiformis</name>
    <dbReference type="NCBI Taxonomy" id="159417"/>
    <lineage>
        <taxon>Eukaryota</taxon>
        <taxon>Metazoa</taxon>
        <taxon>Chordata</taxon>
        <taxon>Tunicata</taxon>
        <taxon>Ascidiacea</taxon>
        <taxon>Aplousobranchia</taxon>
        <taxon>Clavelinidae</taxon>
        <taxon>Clavelina</taxon>
    </lineage>
</organism>
<reference evidence="1 2" key="1">
    <citation type="submission" date="2024-02" db="EMBL/GenBank/DDBJ databases">
        <authorList>
            <person name="Daric V."/>
            <person name="Darras S."/>
        </authorList>
    </citation>
    <scope>NUCLEOTIDE SEQUENCE [LARGE SCALE GENOMIC DNA]</scope>
</reference>
<evidence type="ECO:0000313" key="2">
    <source>
        <dbReference type="Proteomes" id="UP001642483"/>
    </source>
</evidence>
<accession>A0ABP0H593</accession>
<dbReference type="Proteomes" id="UP001642483">
    <property type="component" value="Unassembled WGS sequence"/>
</dbReference>
<keyword evidence="2" id="KW-1185">Reference proteome</keyword>
<protein>
    <submittedName>
        <fullName evidence="1">Uncharacterized protein</fullName>
    </submittedName>
</protein>
<gene>
    <name evidence="1" type="ORF">CVLEPA_LOCUS31645</name>
</gene>
<evidence type="ECO:0000313" key="1">
    <source>
        <dbReference type="EMBL" id="CAK8698179.1"/>
    </source>
</evidence>
<proteinExistence type="predicted"/>
<dbReference type="EMBL" id="CAWYQH010000174">
    <property type="protein sequence ID" value="CAK8698179.1"/>
    <property type="molecule type" value="Genomic_DNA"/>
</dbReference>
<name>A0ABP0H593_CLALP</name>
<sequence>MSTTIDTCCVDRWINASNEMGFAWCTNHHILEHSAVVLIFNSLPVFTLEYGADLSGNGIRKCIFYSSCVSTAAFEQISSSSGYSRVPAKLVAKLPLNSGMYCDIFNSKKSTIRGIFMQLGINKGFEKLRARQLIAIITSIEMGDYQLLLNDCRDYVIRIATLLRDEPEFTVGSWNDFQEKMLKLRSIDDLKFEGAIRCSPEIIKNAVTASSLCHGNQNEDYYF</sequence>